<dbReference type="AlphaFoldDB" id="A0A1I6PZW5"/>
<organism evidence="1 2">
    <name type="scientific">Sulfitobacter marinus</name>
    <dbReference type="NCBI Taxonomy" id="394264"/>
    <lineage>
        <taxon>Bacteria</taxon>
        <taxon>Pseudomonadati</taxon>
        <taxon>Pseudomonadota</taxon>
        <taxon>Alphaproteobacteria</taxon>
        <taxon>Rhodobacterales</taxon>
        <taxon>Roseobacteraceae</taxon>
        <taxon>Sulfitobacter</taxon>
    </lineage>
</organism>
<accession>A0A1I6PZW5</accession>
<dbReference type="EMBL" id="FPAJ01000001">
    <property type="protein sequence ID" value="SFS45702.1"/>
    <property type="molecule type" value="Genomic_DNA"/>
</dbReference>
<dbReference type="OrthoDB" id="256574at2"/>
<keyword evidence="1" id="KW-0418">Kinase</keyword>
<dbReference type="RefSeq" id="WP_093914686.1">
    <property type="nucleotide sequence ID" value="NZ_FPAJ01000001.1"/>
</dbReference>
<name>A0A1I6PZW5_9RHOB</name>
<dbReference type="STRING" id="394264.SAMN04488040_0424"/>
<gene>
    <name evidence="1" type="ORF">SAMN04488040_0424</name>
</gene>
<proteinExistence type="predicted"/>
<protein>
    <submittedName>
        <fullName evidence="1">2-dehydro-3-deoxygalactonokinase</fullName>
    </submittedName>
</protein>
<dbReference type="Proteomes" id="UP000199239">
    <property type="component" value="Unassembled WGS sequence"/>
</dbReference>
<dbReference type="Pfam" id="PF05035">
    <property type="entry name" value="DGOK"/>
    <property type="match status" value="1"/>
</dbReference>
<dbReference type="InterPro" id="IPR007729">
    <property type="entry name" value="DGOK"/>
</dbReference>
<evidence type="ECO:0000313" key="1">
    <source>
        <dbReference type="EMBL" id="SFS45702.1"/>
    </source>
</evidence>
<dbReference type="InterPro" id="IPR042257">
    <property type="entry name" value="DGOK_C"/>
</dbReference>
<dbReference type="GO" id="GO:0008671">
    <property type="term" value="F:2-dehydro-3-deoxygalactonokinase activity"/>
    <property type="evidence" value="ECO:0007669"/>
    <property type="project" value="InterPro"/>
</dbReference>
<keyword evidence="2" id="KW-1185">Reference proteome</keyword>
<dbReference type="GO" id="GO:0034194">
    <property type="term" value="P:D-galactonate catabolic process"/>
    <property type="evidence" value="ECO:0007669"/>
    <property type="project" value="InterPro"/>
</dbReference>
<evidence type="ECO:0000313" key="2">
    <source>
        <dbReference type="Proteomes" id="UP000199239"/>
    </source>
</evidence>
<dbReference type="Gene3D" id="3.30.420.310">
    <property type="entry name" value="2-keto-3-deoxy-galactonokinase, C-terminal domain"/>
    <property type="match status" value="1"/>
</dbReference>
<sequence length="284" mass="29872">MRSTEWIGLIWGADYPMVSVIATNGEVIAKHAAPVDLSPSSLAEFLSAQAPTPVLCAGLPGMPTDMYRAVPATPMAGTFQMDTPDPRVVLHVVPGLRQAKPADLMLGCETAMAGLLAQEPDFDGVICTVATQSHWSHISAGEVVSFQSYLTPVLASTLASTSPLTGCAAQGPLDETAFAQAVDDVMARPQSFAATLAHISADAALHGARENVGWSRLMGTLIGLELSGARPYWLGQNVVILGDGDLPALYKAALASQAVQARLMPRDDLSLAGLRQAWTQINKQ</sequence>
<keyword evidence="1" id="KW-0808">Transferase</keyword>
<reference evidence="2" key="1">
    <citation type="submission" date="2016-10" db="EMBL/GenBank/DDBJ databases">
        <authorList>
            <person name="Varghese N."/>
            <person name="Submissions S."/>
        </authorList>
    </citation>
    <scope>NUCLEOTIDE SEQUENCE [LARGE SCALE GENOMIC DNA]</scope>
    <source>
        <strain evidence="2">DSM 23422</strain>
    </source>
</reference>